<dbReference type="EMBL" id="VICG01000013">
    <property type="protein sequence ID" value="KAA8565772.1"/>
    <property type="molecule type" value="Genomic_DNA"/>
</dbReference>
<accession>A0A5M9JD68</accession>
<evidence type="ECO:0008006" key="5">
    <source>
        <dbReference type="Google" id="ProtNLM"/>
    </source>
</evidence>
<dbReference type="Proteomes" id="UP000322873">
    <property type="component" value="Unassembled WGS sequence"/>
</dbReference>
<dbReference type="AlphaFoldDB" id="A0A5M9JD68"/>
<comment type="caution">
    <text evidence="3">The sequence shown here is derived from an EMBL/GenBank/DDBJ whole genome shotgun (WGS) entry which is preliminary data.</text>
</comment>
<gene>
    <name evidence="3" type="ORF">EYC84_009602</name>
</gene>
<protein>
    <recommendedName>
        <fullName evidence="5">Alpha/beta hydrolase fold-3 domain-containing protein</fullName>
    </recommendedName>
</protein>
<keyword evidence="2" id="KW-0472">Membrane</keyword>
<evidence type="ECO:0000256" key="1">
    <source>
        <dbReference type="SAM" id="MobiDB-lite"/>
    </source>
</evidence>
<feature type="region of interest" description="Disordered" evidence="1">
    <location>
        <begin position="192"/>
        <end position="262"/>
    </location>
</feature>
<reference evidence="3 4" key="1">
    <citation type="submission" date="2019-06" db="EMBL/GenBank/DDBJ databases">
        <title>Genome Sequence of the Brown Rot Fungal Pathogen Monilinia fructicola.</title>
        <authorList>
            <person name="De Miccolis Angelini R.M."/>
            <person name="Landi L."/>
            <person name="Abate D."/>
            <person name="Pollastro S."/>
            <person name="Romanazzi G."/>
            <person name="Faretra F."/>
        </authorList>
    </citation>
    <scope>NUCLEOTIDE SEQUENCE [LARGE SCALE GENOMIC DNA]</scope>
    <source>
        <strain evidence="3 4">Mfrc123</strain>
    </source>
</reference>
<dbReference type="VEuPathDB" id="FungiDB:MFRU_006g03150"/>
<feature type="compositionally biased region" description="Basic residues" evidence="1">
    <location>
        <begin position="194"/>
        <end position="203"/>
    </location>
</feature>
<keyword evidence="2" id="KW-0812">Transmembrane</keyword>
<dbReference type="InterPro" id="IPR029058">
    <property type="entry name" value="AB_hydrolase_fold"/>
</dbReference>
<organism evidence="3 4">
    <name type="scientific">Monilinia fructicola</name>
    <name type="common">Brown rot fungus</name>
    <name type="synonym">Ciboria fructicola</name>
    <dbReference type="NCBI Taxonomy" id="38448"/>
    <lineage>
        <taxon>Eukaryota</taxon>
        <taxon>Fungi</taxon>
        <taxon>Dikarya</taxon>
        <taxon>Ascomycota</taxon>
        <taxon>Pezizomycotina</taxon>
        <taxon>Leotiomycetes</taxon>
        <taxon>Helotiales</taxon>
        <taxon>Sclerotiniaceae</taxon>
        <taxon>Monilinia</taxon>
    </lineage>
</organism>
<proteinExistence type="predicted"/>
<name>A0A5M9JD68_MONFR</name>
<feature type="region of interest" description="Disordered" evidence="1">
    <location>
        <begin position="142"/>
        <end position="173"/>
    </location>
</feature>
<dbReference type="SUPFAM" id="SSF53474">
    <property type="entry name" value="alpha/beta-Hydrolases"/>
    <property type="match status" value="1"/>
</dbReference>
<feature type="transmembrane region" description="Helical" evidence="2">
    <location>
        <begin position="79"/>
        <end position="99"/>
    </location>
</feature>
<feature type="region of interest" description="Disordered" evidence="1">
    <location>
        <begin position="1"/>
        <end position="37"/>
    </location>
</feature>
<evidence type="ECO:0000256" key="2">
    <source>
        <dbReference type="SAM" id="Phobius"/>
    </source>
</evidence>
<dbReference type="Gene3D" id="3.40.50.1820">
    <property type="entry name" value="alpha/beta hydrolase"/>
    <property type="match status" value="1"/>
</dbReference>
<keyword evidence="2" id="KW-1133">Transmembrane helix</keyword>
<feature type="compositionally biased region" description="Basic and acidic residues" evidence="1">
    <location>
        <begin position="236"/>
        <end position="255"/>
    </location>
</feature>
<keyword evidence="4" id="KW-1185">Reference proteome</keyword>
<evidence type="ECO:0000313" key="4">
    <source>
        <dbReference type="Proteomes" id="UP000322873"/>
    </source>
</evidence>
<sequence>MRRESLMRKKDMSREANGQRRAMNEEEVPRQRVCGGEKEHNRREVEIIRCACPPPQSLKSALGNALPSSPNTATASPRLLYSFFVVLPQIPLVFLSSLLHLPHYGRSHWSFKYRAGIFIGSHIVWALNPGTQPRKDVLSLLSRPQRHPQTRLGTARPAGSDTAGGRGLDTGRCAIPRDEQRKLSVLLAMDGRRRLPPPRRTTRARTENHPVFRRRGHGPGSPPQLASRLAHHSPNRRADLRRQFPEMRHLDDRLPGRPPRRHLRLSLPAREGDTAPRIFPSWATRAARGSPSRSCCICAGTAFPCRKTRSWSPPFVDLASKFDGRGEGEDEEGKLMDLDFMNNAMLGMVGYQYCENRPELRRTLLSPARGNLPDGYTYEGLCRSMVVWGDAEAFGPGVQKFVNHLRNANVKVETVIGKDEVHDYPMLSKADGPGEFFGRVGKFLEGDGLYE</sequence>
<evidence type="ECO:0000313" key="3">
    <source>
        <dbReference type="EMBL" id="KAA8565772.1"/>
    </source>
</evidence>